<accession>A0ABM8NUF9</accession>
<name>A0ABM8NUF9_9BURK</name>
<organism evidence="1 2">
    <name type="scientific">Paraburkholderia hiiakae</name>
    <dbReference type="NCBI Taxonomy" id="1081782"/>
    <lineage>
        <taxon>Bacteria</taxon>
        <taxon>Pseudomonadati</taxon>
        <taxon>Pseudomonadota</taxon>
        <taxon>Betaproteobacteria</taxon>
        <taxon>Burkholderiales</taxon>
        <taxon>Burkholderiaceae</taxon>
        <taxon>Paraburkholderia</taxon>
    </lineage>
</organism>
<evidence type="ECO:0000313" key="1">
    <source>
        <dbReference type="EMBL" id="CAD6543935.1"/>
    </source>
</evidence>
<reference evidence="1 2" key="1">
    <citation type="submission" date="2020-10" db="EMBL/GenBank/DDBJ databases">
        <authorList>
            <person name="Peeters C."/>
        </authorList>
    </citation>
    <scope>NUCLEOTIDE SEQUENCE [LARGE SCALE GENOMIC DNA]</scope>
    <source>
        <strain evidence="1 2">LMG 27952</strain>
    </source>
</reference>
<dbReference type="EMBL" id="CAJHCQ010000010">
    <property type="protein sequence ID" value="CAD6543935.1"/>
    <property type="molecule type" value="Genomic_DNA"/>
</dbReference>
<sequence length="98" mass="11205">MNRTHTRNLVRQVAQDCDPQAALSLYDQSIASGHKRIALLRYLDARDLSVPLTPQHHAYARAVASVLSERDMEIIAREALRRSRERQTLPALTETERN</sequence>
<dbReference type="Proteomes" id="UP000656319">
    <property type="component" value="Unassembled WGS sequence"/>
</dbReference>
<proteinExistence type="predicted"/>
<gene>
    <name evidence="1" type="ORF">LMG27952_04109</name>
</gene>
<dbReference type="RefSeq" id="WP_201697725.1">
    <property type="nucleotide sequence ID" value="NZ_CAJHCQ010000010.1"/>
</dbReference>
<evidence type="ECO:0000313" key="2">
    <source>
        <dbReference type="Proteomes" id="UP000656319"/>
    </source>
</evidence>
<protein>
    <recommendedName>
        <fullName evidence="3">Sel1 repeat-containing protein</fullName>
    </recommendedName>
</protein>
<keyword evidence="2" id="KW-1185">Reference proteome</keyword>
<evidence type="ECO:0008006" key="3">
    <source>
        <dbReference type="Google" id="ProtNLM"/>
    </source>
</evidence>
<comment type="caution">
    <text evidence="1">The sequence shown here is derived from an EMBL/GenBank/DDBJ whole genome shotgun (WGS) entry which is preliminary data.</text>
</comment>